<feature type="compositionally biased region" description="Low complexity" evidence="1">
    <location>
        <begin position="66"/>
        <end position="76"/>
    </location>
</feature>
<dbReference type="Proteomes" id="UP001066276">
    <property type="component" value="Chromosome 12"/>
</dbReference>
<name>A0AAV7L8U3_PLEWA</name>
<dbReference type="EMBL" id="JANPWB010000016">
    <property type="protein sequence ID" value="KAJ1085743.1"/>
    <property type="molecule type" value="Genomic_DNA"/>
</dbReference>
<evidence type="ECO:0000313" key="2">
    <source>
        <dbReference type="EMBL" id="KAJ1085743.1"/>
    </source>
</evidence>
<reference evidence="2" key="1">
    <citation type="journal article" date="2022" name="bioRxiv">
        <title>Sequencing and chromosome-scale assembly of the giantPleurodeles waltlgenome.</title>
        <authorList>
            <person name="Brown T."/>
            <person name="Elewa A."/>
            <person name="Iarovenko S."/>
            <person name="Subramanian E."/>
            <person name="Araus A.J."/>
            <person name="Petzold A."/>
            <person name="Susuki M."/>
            <person name="Suzuki K.-i.T."/>
            <person name="Hayashi T."/>
            <person name="Toyoda A."/>
            <person name="Oliveira C."/>
            <person name="Osipova E."/>
            <person name="Leigh N.D."/>
            <person name="Simon A."/>
            <person name="Yun M.H."/>
        </authorList>
    </citation>
    <scope>NUCLEOTIDE SEQUENCE</scope>
    <source>
        <strain evidence="2">20211129_DDA</strain>
        <tissue evidence="2">Liver</tissue>
    </source>
</reference>
<accession>A0AAV7L8U3</accession>
<evidence type="ECO:0000256" key="1">
    <source>
        <dbReference type="SAM" id="MobiDB-lite"/>
    </source>
</evidence>
<dbReference type="AlphaFoldDB" id="A0AAV7L8U3"/>
<feature type="compositionally biased region" description="Basic and acidic residues" evidence="1">
    <location>
        <begin position="111"/>
        <end position="130"/>
    </location>
</feature>
<evidence type="ECO:0000313" key="3">
    <source>
        <dbReference type="Proteomes" id="UP001066276"/>
    </source>
</evidence>
<proteinExistence type="predicted"/>
<keyword evidence="3" id="KW-1185">Reference proteome</keyword>
<protein>
    <submittedName>
        <fullName evidence="2">Uncharacterized protein</fullName>
    </submittedName>
</protein>
<sequence>MSPAPSQGGGKFPSVWRSFYLEEVEGRARVHARPCCLETARWLTGCTNTQPSPNSLCLAPLHVSWDGDSSDVSSASKALAPGAARQEQGHAADTSHTPVSQLSLTSHRQRREGAAPENKARRSRVRRLDT</sequence>
<feature type="compositionally biased region" description="Polar residues" evidence="1">
    <location>
        <begin position="94"/>
        <end position="106"/>
    </location>
</feature>
<comment type="caution">
    <text evidence="2">The sequence shown here is derived from an EMBL/GenBank/DDBJ whole genome shotgun (WGS) entry which is preliminary data.</text>
</comment>
<organism evidence="2 3">
    <name type="scientific">Pleurodeles waltl</name>
    <name type="common">Iberian ribbed newt</name>
    <dbReference type="NCBI Taxonomy" id="8319"/>
    <lineage>
        <taxon>Eukaryota</taxon>
        <taxon>Metazoa</taxon>
        <taxon>Chordata</taxon>
        <taxon>Craniata</taxon>
        <taxon>Vertebrata</taxon>
        <taxon>Euteleostomi</taxon>
        <taxon>Amphibia</taxon>
        <taxon>Batrachia</taxon>
        <taxon>Caudata</taxon>
        <taxon>Salamandroidea</taxon>
        <taxon>Salamandridae</taxon>
        <taxon>Pleurodelinae</taxon>
        <taxon>Pleurodeles</taxon>
    </lineage>
</organism>
<feature type="region of interest" description="Disordered" evidence="1">
    <location>
        <begin position="66"/>
        <end position="130"/>
    </location>
</feature>
<gene>
    <name evidence="2" type="ORF">NDU88_005868</name>
</gene>